<organism evidence="2">
    <name type="scientific">Moorena producens (strain JHB)</name>
    <dbReference type="NCBI Taxonomy" id="1454205"/>
    <lineage>
        <taxon>Bacteria</taxon>
        <taxon>Bacillati</taxon>
        <taxon>Cyanobacteriota</taxon>
        <taxon>Cyanophyceae</taxon>
        <taxon>Coleofasciculales</taxon>
        <taxon>Coleofasciculaceae</taxon>
        <taxon>Moorena</taxon>
    </lineage>
</organism>
<dbReference type="Pfam" id="PF10517">
    <property type="entry name" value="DM13"/>
    <property type="match status" value="1"/>
</dbReference>
<gene>
    <name evidence="2" type="ORF">BJP36_39425</name>
</gene>
<evidence type="ECO:0000313" key="2">
    <source>
        <dbReference type="EMBL" id="WAN70126.1"/>
    </source>
</evidence>
<evidence type="ECO:0000259" key="1">
    <source>
        <dbReference type="PROSITE" id="PS51549"/>
    </source>
</evidence>
<dbReference type="Proteomes" id="UP000176944">
    <property type="component" value="Chromosome"/>
</dbReference>
<protein>
    <submittedName>
        <fullName evidence="2">DM13 domain-containing protein</fullName>
    </submittedName>
</protein>
<feature type="domain" description="DM13" evidence="1">
    <location>
        <begin position="1"/>
        <end position="61"/>
    </location>
</feature>
<dbReference type="EMBL" id="CP017708">
    <property type="protein sequence ID" value="WAN70126.1"/>
    <property type="molecule type" value="Genomic_DNA"/>
</dbReference>
<reference evidence="2" key="1">
    <citation type="journal article" date="2017" name="Proc. Natl. Acad. Sci. U.S.A.">
        <title>Comparative genomics uncovers the prolific and distinctive metabolic potential of the cyanobacterial genus Moorea.</title>
        <authorList>
            <person name="Leao T."/>
            <person name="Castelao G."/>
            <person name="Korobeynikov A."/>
            <person name="Monroe E.A."/>
            <person name="Podell S."/>
            <person name="Glukhov E."/>
            <person name="Allen E.E."/>
            <person name="Gerwick W.H."/>
            <person name="Gerwick L."/>
        </authorList>
    </citation>
    <scope>NUCLEOTIDE SEQUENCE</scope>
    <source>
        <strain evidence="2">JHB</strain>
    </source>
</reference>
<sequence length="68" mass="7887">MCKGYPIPATDGEVQESLGRLQQVSGTQRYRIPADVNPEDFSSLVIWCRKFNVTLAFRPRVRVWLRHP</sequence>
<name>A0A9Q9UWR2_MOOP1</name>
<accession>A0A9Q9UWR2</accession>
<dbReference type="InterPro" id="IPR019545">
    <property type="entry name" value="DM13_domain"/>
</dbReference>
<dbReference type="AlphaFoldDB" id="A0A9Q9UWR2"/>
<dbReference type="PROSITE" id="PS51549">
    <property type="entry name" value="DM13"/>
    <property type="match status" value="1"/>
</dbReference>
<reference evidence="2" key="2">
    <citation type="submission" date="2022-10" db="EMBL/GenBank/DDBJ databases">
        <authorList>
            <person name="Ngo T.-E."/>
        </authorList>
    </citation>
    <scope>NUCLEOTIDE SEQUENCE</scope>
    <source>
        <strain evidence="2">JHB</strain>
    </source>
</reference>
<proteinExistence type="predicted"/>